<gene>
    <name evidence="1" type="ORF">LITE_LOCUS24680</name>
</gene>
<dbReference type="Proteomes" id="UP001154282">
    <property type="component" value="Unassembled WGS sequence"/>
</dbReference>
<keyword evidence="2" id="KW-1185">Reference proteome</keyword>
<proteinExistence type="predicted"/>
<protein>
    <submittedName>
        <fullName evidence="1">Uncharacterized protein</fullName>
    </submittedName>
</protein>
<accession>A0AAV0LPC8</accession>
<sequence>MAPDLDLRGRASRRRRVANILSPRCIRIWNREGLSTAARGR</sequence>
<evidence type="ECO:0000313" key="1">
    <source>
        <dbReference type="EMBL" id="CAI0435389.1"/>
    </source>
</evidence>
<organism evidence="1 2">
    <name type="scientific">Linum tenue</name>
    <dbReference type="NCBI Taxonomy" id="586396"/>
    <lineage>
        <taxon>Eukaryota</taxon>
        <taxon>Viridiplantae</taxon>
        <taxon>Streptophyta</taxon>
        <taxon>Embryophyta</taxon>
        <taxon>Tracheophyta</taxon>
        <taxon>Spermatophyta</taxon>
        <taxon>Magnoliopsida</taxon>
        <taxon>eudicotyledons</taxon>
        <taxon>Gunneridae</taxon>
        <taxon>Pentapetalae</taxon>
        <taxon>rosids</taxon>
        <taxon>fabids</taxon>
        <taxon>Malpighiales</taxon>
        <taxon>Linaceae</taxon>
        <taxon>Linum</taxon>
    </lineage>
</organism>
<comment type="caution">
    <text evidence="1">The sequence shown here is derived from an EMBL/GenBank/DDBJ whole genome shotgun (WGS) entry which is preliminary data.</text>
</comment>
<name>A0AAV0LPC8_9ROSI</name>
<dbReference type="AlphaFoldDB" id="A0AAV0LPC8"/>
<dbReference type="EMBL" id="CAMGYJ010000006">
    <property type="protein sequence ID" value="CAI0435389.1"/>
    <property type="molecule type" value="Genomic_DNA"/>
</dbReference>
<evidence type="ECO:0000313" key="2">
    <source>
        <dbReference type="Proteomes" id="UP001154282"/>
    </source>
</evidence>
<reference evidence="1" key="1">
    <citation type="submission" date="2022-08" db="EMBL/GenBank/DDBJ databases">
        <authorList>
            <person name="Gutierrez-Valencia J."/>
        </authorList>
    </citation>
    <scope>NUCLEOTIDE SEQUENCE</scope>
</reference>